<dbReference type="Pfam" id="PF08220">
    <property type="entry name" value="HTH_DeoR"/>
    <property type="match status" value="1"/>
</dbReference>
<organism evidence="6 7">
    <name type="scientific">Devosia elaeis</name>
    <dbReference type="NCBI Taxonomy" id="1770058"/>
    <lineage>
        <taxon>Bacteria</taxon>
        <taxon>Pseudomonadati</taxon>
        <taxon>Pseudomonadota</taxon>
        <taxon>Alphaproteobacteria</taxon>
        <taxon>Hyphomicrobiales</taxon>
        <taxon>Devosiaceae</taxon>
        <taxon>Devosia</taxon>
    </lineage>
</organism>
<evidence type="ECO:0000259" key="5">
    <source>
        <dbReference type="PROSITE" id="PS51000"/>
    </source>
</evidence>
<keyword evidence="3 6" id="KW-0238">DNA-binding</keyword>
<dbReference type="SUPFAM" id="SSF100950">
    <property type="entry name" value="NagB/RpiA/CoA transferase-like"/>
    <property type="match status" value="1"/>
</dbReference>
<dbReference type="AlphaFoldDB" id="A0A178HXA9"/>
<keyword evidence="7" id="KW-1185">Reference proteome</keyword>
<dbReference type="Gene3D" id="1.10.10.10">
    <property type="entry name" value="Winged helix-like DNA-binding domain superfamily/Winged helix DNA-binding domain"/>
    <property type="match status" value="1"/>
</dbReference>
<dbReference type="EMBL" id="LVVY01000086">
    <property type="protein sequence ID" value="OAM77090.1"/>
    <property type="molecule type" value="Genomic_DNA"/>
</dbReference>
<feature type="domain" description="HTH deoR-type" evidence="5">
    <location>
        <begin position="3"/>
        <end position="58"/>
    </location>
</feature>
<evidence type="ECO:0000256" key="2">
    <source>
        <dbReference type="ARBA" id="ARBA00023015"/>
    </source>
</evidence>
<dbReference type="Proteomes" id="UP000078389">
    <property type="component" value="Unassembled WGS sequence"/>
</dbReference>
<dbReference type="GO" id="GO:0003700">
    <property type="term" value="F:DNA-binding transcription factor activity"/>
    <property type="evidence" value="ECO:0007669"/>
    <property type="project" value="InterPro"/>
</dbReference>
<dbReference type="RefSeq" id="WP_067456058.1">
    <property type="nucleotide sequence ID" value="NZ_LVVY01000086.1"/>
</dbReference>
<dbReference type="SMART" id="SM00420">
    <property type="entry name" value="HTH_DEOR"/>
    <property type="match status" value="1"/>
</dbReference>
<keyword evidence="2" id="KW-0805">Transcription regulation</keyword>
<evidence type="ECO:0000313" key="7">
    <source>
        <dbReference type="Proteomes" id="UP000078389"/>
    </source>
</evidence>
<dbReference type="InterPro" id="IPR014036">
    <property type="entry name" value="DeoR-like_C"/>
</dbReference>
<dbReference type="PROSITE" id="PS00894">
    <property type="entry name" value="HTH_DEOR_1"/>
    <property type="match status" value="1"/>
</dbReference>
<dbReference type="InterPro" id="IPR036388">
    <property type="entry name" value="WH-like_DNA-bd_sf"/>
</dbReference>
<dbReference type="InterPro" id="IPR037171">
    <property type="entry name" value="NagB/RpiA_transferase-like"/>
</dbReference>
<dbReference type="InterPro" id="IPR036390">
    <property type="entry name" value="WH_DNA-bd_sf"/>
</dbReference>
<reference evidence="6 7" key="1">
    <citation type="submission" date="2016-03" db="EMBL/GenBank/DDBJ databases">
        <title>Genome sequencing of Devosia sp. S37.</title>
        <authorList>
            <person name="Mohd Nor M."/>
        </authorList>
    </citation>
    <scope>NUCLEOTIDE SEQUENCE [LARGE SCALE GENOMIC DNA]</scope>
    <source>
        <strain evidence="6 7">S37</strain>
    </source>
</reference>
<dbReference type="SMART" id="SM01134">
    <property type="entry name" value="DeoRC"/>
    <property type="match status" value="1"/>
</dbReference>
<dbReference type="Pfam" id="PF00455">
    <property type="entry name" value="DeoRC"/>
    <property type="match status" value="1"/>
</dbReference>
<protein>
    <submittedName>
        <fullName evidence="6">DNA-binding transcriptional regulator</fullName>
    </submittedName>
</protein>
<sequence>MLTEERLDAIRRMLDDHGKVLANDLAAQFGVSDDTIRRDLRELARLGHCRRVYGGALLPAPDIGTLAVRTSDQADIKARLARATTALVRDGQTLYIDAGSTNLAIAKALPKDMRLTVVTNAPAIATALSDNPKHTIIVLGGLYDQSKGACLGAQTIREATNIFADMFILGACGVDTELGVTALDAGEAEIKRVMIAQSSLLVIAATTDKLGTVAPFKLADAARIDHLVVEDGAGIEAYRQFDIELHPI</sequence>
<evidence type="ECO:0000256" key="3">
    <source>
        <dbReference type="ARBA" id="ARBA00023125"/>
    </source>
</evidence>
<dbReference type="InterPro" id="IPR050313">
    <property type="entry name" value="Carb_Metab_HTH_regulators"/>
</dbReference>
<dbReference type="OrthoDB" id="9814815at2"/>
<keyword evidence="4" id="KW-0804">Transcription</keyword>
<keyword evidence="1" id="KW-0678">Repressor</keyword>
<evidence type="ECO:0000313" key="6">
    <source>
        <dbReference type="EMBL" id="OAM77090.1"/>
    </source>
</evidence>
<evidence type="ECO:0000256" key="1">
    <source>
        <dbReference type="ARBA" id="ARBA00022491"/>
    </source>
</evidence>
<evidence type="ECO:0000256" key="4">
    <source>
        <dbReference type="ARBA" id="ARBA00023163"/>
    </source>
</evidence>
<dbReference type="PANTHER" id="PTHR30363:SF4">
    <property type="entry name" value="GLYCEROL-3-PHOSPHATE REGULON REPRESSOR"/>
    <property type="match status" value="1"/>
</dbReference>
<gene>
    <name evidence="6" type="ORF">A3840_10665</name>
</gene>
<dbReference type="SUPFAM" id="SSF46785">
    <property type="entry name" value="Winged helix' DNA-binding domain"/>
    <property type="match status" value="1"/>
</dbReference>
<comment type="caution">
    <text evidence="6">The sequence shown here is derived from an EMBL/GenBank/DDBJ whole genome shotgun (WGS) entry which is preliminary data.</text>
</comment>
<dbReference type="PROSITE" id="PS51000">
    <property type="entry name" value="HTH_DEOR_2"/>
    <property type="match status" value="1"/>
</dbReference>
<proteinExistence type="predicted"/>
<dbReference type="GO" id="GO:0003677">
    <property type="term" value="F:DNA binding"/>
    <property type="evidence" value="ECO:0007669"/>
    <property type="project" value="UniProtKB-KW"/>
</dbReference>
<dbReference type="PANTHER" id="PTHR30363">
    <property type="entry name" value="HTH-TYPE TRANSCRIPTIONAL REGULATOR SRLR-RELATED"/>
    <property type="match status" value="1"/>
</dbReference>
<dbReference type="InterPro" id="IPR018356">
    <property type="entry name" value="Tscrpt_reg_HTH_DeoR_CS"/>
</dbReference>
<dbReference type="STRING" id="1770058.A3840_10665"/>
<name>A0A178HXA9_9HYPH</name>
<accession>A0A178HXA9</accession>
<dbReference type="InterPro" id="IPR001034">
    <property type="entry name" value="DeoR_HTH"/>
</dbReference>
<dbReference type="PRINTS" id="PR00037">
    <property type="entry name" value="HTHLACR"/>
</dbReference>
<dbReference type="Gene3D" id="3.40.50.1360">
    <property type="match status" value="1"/>
</dbReference>